<evidence type="ECO:0000256" key="1">
    <source>
        <dbReference type="SAM" id="MobiDB-lite"/>
    </source>
</evidence>
<feature type="compositionally biased region" description="Basic and acidic residues" evidence="1">
    <location>
        <begin position="8"/>
        <end position="32"/>
    </location>
</feature>
<gene>
    <name evidence="2" type="ORF">FNV43_RR06789</name>
</gene>
<dbReference type="AlphaFoldDB" id="A0A8K0HE66"/>
<protein>
    <submittedName>
        <fullName evidence="2">Uncharacterized protein</fullName>
    </submittedName>
</protein>
<dbReference type="Proteomes" id="UP000796880">
    <property type="component" value="Unassembled WGS sequence"/>
</dbReference>
<accession>A0A8K0HE66</accession>
<keyword evidence="3" id="KW-1185">Reference proteome</keyword>
<organism evidence="2 3">
    <name type="scientific">Rhamnella rubrinervis</name>
    <dbReference type="NCBI Taxonomy" id="2594499"/>
    <lineage>
        <taxon>Eukaryota</taxon>
        <taxon>Viridiplantae</taxon>
        <taxon>Streptophyta</taxon>
        <taxon>Embryophyta</taxon>
        <taxon>Tracheophyta</taxon>
        <taxon>Spermatophyta</taxon>
        <taxon>Magnoliopsida</taxon>
        <taxon>eudicotyledons</taxon>
        <taxon>Gunneridae</taxon>
        <taxon>Pentapetalae</taxon>
        <taxon>rosids</taxon>
        <taxon>fabids</taxon>
        <taxon>Rosales</taxon>
        <taxon>Rhamnaceae</taxon>
        <taxon>rhamnoid group</taxon>
        <taxon>Rhamneae</taxon>
        <taxon>Rhamnella</taxon>
    </lineage>
</organism>
<reference evidence="2" key="1">
    <citation type="submission" date="2020-03" db="EMBL/GenBank/DDBJ databases">
        <title>A high-quality chromosome-level genome assembly of a woody plant with both climbing and erect habits, Rhamnella rubrinervis.</title>
        <authorList>
            <person name="Lu Z."/>
            <person name="Yang Y."/>
            <person name="Zhu X."/>
            <person name="Sun Y."/>
        </authorList>
    </citation>
    <scope>NUCLEOTIDE SEQUENCE</scope>
    <source>
        <strain evidence="2">BYM</strain>
        <tissue evidence="2">Leaf</tissue>
    </source>
</reference>
<sequence length="187" mass="20112">MGAPPSGREWKEGTEANEKGKDGGETDRHDRQGNGGIHSVHDFEKMLSWEHDVATMFIMGGLDSVGDLLGGVTGHYGHAYNYNLTSVFQKGVCVCLCASGPTTSMGFRPTQGLGGVYRFYSMYLGSATNKLEAELEGSVSFVHSQKQGESLGLETAPFRVLISGSEESIRESSSCKLNSGYLIDLNC</sequence>
<proteinExistence type="predicted"/>
<name>A0A8K0HE66_9ROSA</name>
<evidence type="ECO:0000313" key="3">
    <source>
        <dbReference type="Proteomes" id="UP000796880"/>
    </source>
</evidence>
<feature type="region of interest" description="Disordered" evidence="1">
    <location>
        <begin position="1"/>
        <end position="37"/>
    </location>
</feature>
<dbReference type="EMBL" id="VOIH02000003">
    <property type="protein sequence ID" value="KAF3450700.1"/>
    <property type="molecule type" value="Genomic_DNA"/>
</dbReference>
<comment type="caution">
    <text evidence="2">The sequence shown here is derived from an EMBL/GenBank/DDBJ whole genome shotgun (WGS) entry which is preliminary data.</text>
</comment>
<evidence type="ECO:0000313" key="2">
    <source>
        <dbReference type="EMBL" id="KAF3450700.1"/>
    </source>
</evidence>